<evidence type="ECO:0000313" key="4">
    <source>
        <dbReference type="Proteomes" id="UP000037247"/>
    </source>
</evidence>
<feature type="compositionally biased region" description="Basic and acidic residues" evidence="1">
    <location>
        <begin position="14"/>
        <end position="27"/>
    </location>
</feature>
<feature type="region of interest" description="Disordered" evidence="1">
    <location>
        <begin position="1"/>
        <end position="27"/>
    </location>
</feature>
<keyword evidence="4" id="KW-1185">Reference proteome</keyword>
<sequence length="65" mass="7448">MSEPEFGPQAPQRRSPERPEVTERRPTEPNWNRITVFEVVGYTLAIVFIGVLAMGVFDIMLPWST</sequence>
<organism evidence="3 4">
    <name type="scientific">Gordonia jacobaea</name>
    <dbReference type="NCBI Taxonomy" id="122202"/>
    <lineage>
        <taxon>Bacteria</taxon>
        <taxon>Bacillati</taxon>
        <taxon>Actinomycetota</taxon>
        <taxon>Actinomycetes</taxon>
        <taxon>Mycobacteriales</taxon>
        <taxon>Gordoniaceae</taxon>
        <taxon>Gordonia</taxon>
    </lineage>
</organism>
<name>A0ABR5I793_9ACTN</name>
<dbReference type="EMBL" id="LDTZ01000024">
    <property type="protein sequence ID" value="KNA89534.1"/>
    <property type="molecule type" value="Genomic_DNA"/>
</dbReference>
<dbReference type="GO" id="GO:0016740">
    <property type="term" value="F:transferase activity"/>
    <property type="evidence" value="ECO:0007669"/>
    <property type="project" value="UniProtKB-KW"/>
</dbReference>
<protein>
    <submittedName>
        <fullName evidence="3">Cellulose synthase (UDP-forming), glycosyl transferase family 2</fullName>
    </submittedName>
</protein>
<dbReference type="Proteomes" id="UP000037247">
    <property type="component" value="Unassembled WGS sequence"/>
</dbReference>
<evidence type="ECO:0000256" key="2">
    <source>
        <dbReference type="SAM" id="Phobius"/>
    </source>
</evidence>
<comment type="caution">
    <text evidence="3">The sequence shown here is derived from an EMBL/GenBank/DDBJ whole genome shotgun (WGS) entry which is preliminary data.</text>
</comment>
<reference evidence="3 4" key="1">
    <citation type="submission" date="2015-05" db="EMBL/GenBank/DDBJ databases">
        <title>Draft genome sequence of the bacterium Gordonia jacobaea a new member of the Gordonia genus.</title>
        <authorList>
            <person name="Jimenez-Galisteo G."/>
            <person name="Dominguez A."/>
            <person name="Munoz E."/>
            <person name="Vinas M."/>
        </authorList>
    </citation>
    <scope>NUCLEOTIDE SEQUENCE [LARGE SCALE GENOMIC DNA]</scope>
    <source>
        <strain evidence="4">mv1</strain>
    </source>
</reference>
<evidence type="ECO:0000313" key="3">
    <source>
        <dbReference type="EMBL" id="KNA89534.1"/>
    </source>
</evidence>
<keyword evidence="2" id="KW-1133">Transmembrane helix</keyword>
<keyword evidence="3" id="KW-0808">Transferase</keyword>
<dbReference type="RefSeq" id="WP_049700804.1">
    <property type="nucleotide sequence ID" value="NZ_CBDRLS010000002.1"/>
</dbReference>
<gene>
    <name evidence="3" type="ORF">ABW18_20345</name>
</gene>
<keyword evidence="2" id="KW-0472">Membrane</keyword>
<proteinExistence type="predicted"/>
<keyword evidence="2" id="KW-0812">Transmembrane</keyword>
<feature type="transmembrane region" description="Helical" evidence="2">
    <location>
        <begin position="39"/>
        <end position="61"/>
    </location>
</feature>
<accession>A0ABR5I793</accession>
<evidence type="ECO:0000256" key="1">
    <source>
        <dbReference type="SAM" id="MobiDB-lite"/>
    </source>
</evidence>